<sequence length="120" mass="13825">MSDSQPDCFKKKLIKLKESIDMSDSETVKSDNEHLMPRSVFYGPFVDIQREAMTIAEAIHQEVNAPRSLVSVDDEQFAMIVGRLNDVYNQLEAIRADTEELADVVNDLKVKERKLYNFDR</sequence>
<reference evidence="1 2" key="1">
    <citation type="journal article" date="2007" name="Appl. Environ. Microbiol.">
        <title>Isolation of key methanogens for global methane emission from rice paddy fields: a novel isolate affiliated with the clone cluster rice cluster I.</title>
        <authorList>
            <person name="Sakai S."/>
            <person name="Imachi H."/>
            <person name="Sekiguchi Y."/>
            <person name="Ohashi A."/>
            <person name="Harada H."/>
            <person name="Kamagata Y."/>
        </authorList>
    </citation>
    <scope>NUCLEOTIDE SEQUENCE [LARGE SCALE GENOMIC DNA]</scope>
    <source>
        <strain evidence="2">DSM 17711 / JCM 13418 / NBRC 101707 / SANAE</strain>
    </source>
</reference>
<accession>D1YX58</accession>
<dbReference type="InParanoid" id="D1YX58"/>
<organism evidence="1 2">
    <name type="scientific">Methanocella paludicola (strain DSM 17711 / JCM 13418 / NBRC 101707 / SANAE)</name>
    <dbReference type="NCBI Taxonomy" id="304371"/>
    <lineage>
        <taxon>Archaea</taxon>
        <taxon>Methanobacteriati</taxon>
        <taxon>Methanobacteriota</taxon>
        <taxon>Stenosarchaea group</taxon>
        <taxon>Methanomicrobia</taxon>
        <taxon>Methanocellales</taxon>
        <taxon>Methanocellaceae</taxon>
        <taxon>Methanocella</taxon>
    </lineage>
</organism>
<protein>
    <submittedName>
        <fullName evidence="1">Uncharacterized protein</fullName>
    </submittedName>
</protein>
<dbReference type="KEGG" id="mpd:MCP_0958"/>
<dbReference type="Proteomes" id="UP000001882">
    <property type="component" value="Chromosome"/>
</dbReference>
<keyword evidence="2" id="KW-1185">Reference proteome</keyword>
<proteinExistence type="predicted"/>
<dbReference type="EMBL" id="AP011532">
    <property type="protein sequence ID" value="BAI61030.1"/>
    <property type="molecule type" value="Genomic_DNA"/>
</dbReference>
<reference evidence="1 2" key="2">
    <citation type="journal article" date="2008" name="Int. J. Syst. Evol. Microbiol.">
        <title>Methanocella paludicola gen. nov., sp. nov., a methane-producing archaeon, the first isolate of the lineage 'Rice Cluster I', and proposal of the new archaeal order Methanocellales ord. nov.</title>
        <authorList>
            <person name="Sakai S."/>
            <person name="Imachi H."/>
            <person name="Hanada S."/>
            <person name="Ohashi A."/>
            <person name="Harada H."/>
            <person name="Kamagata Y."/>
        </authorList>
    </citation>
    <scope>NUCLEOTIDE SEQUENCE [LARGE SCALE GENOMIC DNA]</scope>
    <source>
        <strain evidence="2">DSM 17711 / JCM 13418 / NBRC 101707 / SANAE</strain>
    </source>
</reference>
<dbReference type="AlphaFoldDB" id="D1YX58"/>
<dbReference type="STRING" id="304371.MCP_0958"/>
<reference evidence="2" key="3">
    <citation type="journal article" date="2011" name="PLoS ONE">
        <title>Genome sequence of a mesophilic hydrogenotrophic methanogen Methanocella paludicola, the first cultivated representative of the order Methanocellales.</title>
        <authorList>
            <person name="Sakai S."/>
            <person name="Takaki Y."/>
            <person name="Shimamura S."/>
            <person name="Sekine M."/>
            <person name="Tajima T."/>
            <person name="Kosugi H."/>
            <person name="Ichikawa N."/>
            <person name="Tasumi E."/>
            <person name="Hiraki A.T."/>
            <person name="Shimizu A."/>
            <person name="Kato Y."/>
            <person name="Nishiko R."/>
            <person name="Mori K."/>
            <person name="Fujita N."/>
            <person name="Imachi H."/>
            <person name="Takai K."/>
        </authorList>
    </citation>
    <scope>NUCLEOTIDE SEQUENCE [LARGE SCALE GENOMIC DNA]</scope>
    <source>
        <strain evidence="2">DSM 17711 / JCM 13418 / NBRC 101707 / SANAE</strain>
    </source>
</reference>
<name>D1YX58_METPS</name>
<gene>
    <name evidence="1" type="ordered locus">MCP_0958</name>
</gene>
<evidence type="ECO:0000313" key="2">
    <source>
        <dbReference type="Proteomes" id="UP000001882"/>
    </source>
</evidence>
<evidence type="ECO:0000313" key="1">
    <source>
        <dbReference type="EMBL" id="BAI61030.1"/>
    </source>
</evidence>